<reference evidence="2" key="1">
    <citation type="journal article" date="2019" name="Int. J. Syst. Evol. Microbiol.">
        <title>The Global Catalogue of Microorganisms (GCM) 10K type strain sequencing project: providing services to taxonomists for standard genome sequencing and annotation.</title>
        <authorList>
            <consortium name="The Broad Institute Genomics Platform"/>
            <consortium name="The Broad Institute Genome Sequencing Center for Infectious Disease"/>
            <person name="Wu L."/>
            <person name="Ma J."/>
        </authorList>
    </citation>
    <scope>NUCLEOTIDE SEQUENCE [LARGE SCALE GENOMIC DNA]</scope>
    <source>
        <strain evidence="2">JCM 17804</strain>
    </source>
</reference>
<gene>
    <name evidence="1" type="ORF">GCM10023165_18980</name>
</gene>
<sequence length="60" mass="6577">MALKRCFGESALSRVQNAGHIHIESGRGDWPLSLSLLRSLTDEPTILMAARTPFEPLATL</sequence>
<dbReference type="EMBL" id="BAABGJ010000015">
    <property type="protein sequence ID" value="GAA4339551.1"/>
    <property type="molecule type" value="Genomic_DNA"/>
</dbReference>
<organism evidence="1 2">
    <name type="scientific">Variovorax defluvii</name>
    <dbReference type="NCBI Taxonomy" id="913761"/>
    <lineage>
        <taxon>Bacteria</taxon>
        <taxon>Pseudomonadati</taxon>
        <taxon>Pseudomonadota</taxon>
        <taxon>Betaproteobacteria</taxon>
        <taxon>Burkholderiales</taxon>
        <taxon>Comamonadaceae</taxon>
        <taxon>Variovorax</taxon>
    </lineage>
</organism>
<comment type="caution">
    <text evidence="1">The sequence shown here is derived from an EMBL/GenBank/DDBJ whole genome shotgun (WGS) entry which is preliminary data.</text>
</comment>
<proteinExistence type="predicted"/>
<keyword evidence="2" id="KW-1185">Reference proteome</keyword>
<dbReference type="Proteomes" id="UP001500975">
    <property type="component" value="Unassembled WGS sequence"/>
</dbReference>
<protein>
    <submittedName>
        <fullName evidence="1">Uncharacterized protein</fullName>
    </submittedName>
</protein>
<evidence type="ECO:0000313" key="1">
    <source>
        <dbReference type="EMBL" id="GAA4339551.1"/>
    </source>
</evidence>
<name>A0ABP8HHR0_9BURK</name>
<accession>A0ABP8HHR0</accession>
<evidence type="ECO:0000313" key="2">
    <source>
        <dbReference type="Proteomes" id="UP001500975"/>
    </source>
</evidence>